<dbReference type="EMBL" id="NGJZ01000002">
    <property type="protein sequence ID" value="RSU06950.1"/>
    <property type="molecule type" value="Genomic_DNA"/>
</dbReference>
<organism evidence="2 3">
    <name type="scientific">Vagococcus entomophilus</name>
    <dbReference type="NCBI Taxonomy" id="1160095"/>
    <lineage>
        <taxon>Bacteria</taxon>
        <taxon>Bacillati</taxon>
        <taxon>Bacillota</taxon>
        <taxon>Bacilli</taxon>
        <taxon>Lactobacillales</taxon>
        <taxon>Enterococcaceae</taxon>
        <taxon>Vagococcus</taxon>
    </lineage>
</organism>
<name>A0A430AGC9_9ENTE</name>
<dbReference type="AlphaFoldDB" id="A0A430AGC9"/>
<gene>
    <name evidence="2" type="ORF">CBF30_06730</name>
</gene>
<dbReference type="RefSeq" id="WP_126824115.1">
    <property type="nucleotide sequence ID" value="NZ_JBHLWU010000002.1"/>
</dbReference>
<comment type="caution">
    <text evidence="2">The sequence shown here is derived from an EMBL/GenBank/DDBJ whole genome shotgun (WGS) entry which is preliminary data.</text>
</comment>
<reference evidence="2 3" key="1">
    <citation type="submission" date="2017-05" db="EMBL/GenBank/DDBJ databases">
        <title>Vagococcus spp. assemblies.</title>
        <authorList>
            <person name="Gulvik C.A."/>
        </authorList>
    </citation>
    <scope>NUCLEOTIDE SEQUENCE [LARGE SCALE GENOMIC DNA]</scope>
    <source>
        <strain evidence="2 3">DSM 24756</strain>
    </source>
</reference>
<protein>
    <submittedName>
        <fullName evidence="2">Uncharacterized protein</fullName>
    </submittedName>
</protein>
<keyword evidence="3" id="KW-1185">Reference proteome</keyword>
<sequence length="137" mass="15477">MNKKNILLLSTVFICGQVFMAYQGSLTTTSLMKKSEKLSMQTAFISKDQVLWELVERPKDENGVFDTPSKEINYIYKKTDLKKWELQKSQFLTINKKISLLKKQVQPVGANGDEANVVASIATKLSGKILFGDVREV</sequence>
<feature type="signal peptide" evidence="1">
    <location>
        <begin position="1"/>
        <end position="20"/>
    </location>
</feature>
<dbReference type="Proteomes" id="UP000288669">
    <property type="component" value="Unassembled WGS sequence"/>
</dbReference>
<evidence type="ECO:0000313" key="3">
    <source>
        <dbReference type="Proteomes" id="UP000288669"/>
    </source>
</evidence>
<evidence type="ECO:0000256" key="1">
    <source>
        <dbReference type="SAM" id="SignalP"/>
    </source>
</evidence>
<evidence type="ECO:0000313" key="2">
    <source>
        <dbReference type="EMBL" id="RSU06950.1"/>
    </source>
</evidence>
<keyword evidence="1" id="KW-0732">Signal</keyword>
<feature type="chain" id="PRO_5038610822" evidence="1">
    <location>
        <begin position="21"/>
        <end position="137"/>
    </location>
</feature>
<proteinExistence type="predicted"/>
<accession>A0A430AGC9</accession>